<sequence>METDTKKLDRIISHPSICGGKPVIRGTSIRVLEILDMIFLGFGYREILNEYPNIKVLDIEACLEYASKRLHSPILDKANRELPREFASSELKDADRRVS</sequence>
<dbReference type="InterPro" id="IPR009057">
    <property type="entry name" value="Homeodomain-like_sf"/>
</dbReference>
<dbReference type="RefSeq" id="WP_100704955.1">
    <property type="nucleotide sequence ID" value="NZ_NPDL01000004.1"/>
</dbReference>
<dbReference type="PANTHER" id="PTHR34849">
    <property type="entry name" value="SSL5025 PROTEIN"/>
    <property type="match status" value="1"/>
</dbReference>
<dbReference type="InterPro" id="IPR007367">
    <property type="entry name" value="DUF433"/>
</dbReference>
<proteinExistence type="predicted"/>
<name>A0A2M9XHP1_9LEPT</name>
<comment type="caution">
    <text evidence="1">The sequence shown here is derived from an EMBL/GenBank/DDBJ whole genome shotgun (WGS) entry which is preliminary data.</text>
</comment>
<dbReference type="PANTHER" id="PTHR34849:SF3">
    <property type="entry name" value="SSR2962 PROTEIN"/>
    <property type="match status" value="1"/>
</dbReference>
<accession>A0A2M9XHP1</accession>
<dbReference type="Gene3D" id="1.10.10.10">
    <property type="entry name" value="Winged helix-like DNA-binding domain superfamily/Winged helix DNA-binding domain"/>
    <property type="match status" value="1"/>
</dbReference>
<evidence type="ECO:0000313" key="1">
    <source>
        <dbReference type="EMBL" id="PJZ27208.1"/>
    </source>
</evidence>
<evidence type="ECO:0008006" key="3">
    <source>
        <dbReference type="Google" id="ProtNLM"/>
    </source>
</evidence>
<reference evidence="1 2" key="1">
    <citation type="submission" date="2017-07" db="EMBL/GenBank/DDBJ databases">
        <title>Leptospira spp. isolated from tropical soils.</title>
        <authorList>
            <person name="Thibeaux R."/>
            <person name="Iraola G."/>
            <person name="Ferres I."/>
            <person name="Bierque E."/>
            <person name="Girault D."/>
            <person name="Soupe-Gilbert M.-E."/>
            <person name="Picardeau M."/>
            <person name="Goarant C."/>
        </authorList>
    </citation>
    <scope>NUCLEOTIDE SEQUENCE [LARGE SCALE GENOMIC DNA]</scope>
    <source>
        <strain evidence="1 2">MCA1-C-A1</strain>
    </source>
</reference>
<gene>
    <name evidence="1" type="ORF">CH357_01235</name>
</gene>
<organism evidence="1 2">
    <name type="scientific">Leptospira hartskeerlii</name>
    <dbReference type="NCBI Taxonomy" id="2023177"/>
    <lineage>
        <taxon>Bacteria</taxon>
        <taxon>Pseudomonadati</taxon>
        <taxon>Spirochaetota</taxon>
        <taxon>Spirochaetia</taxon>
        <taxon>Leptospirales</taxon>
        <taxon>Leptospiraceae</taxon>
        <taxon>Leptospira</taxon>
    </lineage>
</organism>
<keyword evidence="2" id="KW-1185">Reference proteome</keyword>
<dbReference type="Proteomes" id="UP000232196">
    <property type="component" value="Unassembled WGS sequence"/>
</dbReference>
<dbReference type="OrthoDB" id="9809515at2"/>
<dbReference type="SUPFAM" id="SSF46689">
    <property type="entry name" value="Homeodomain-like"/>
    <property type="match status" value="1"/>
</dbReference>
<dbReference type="InterPro" id="IPR036388">
    <property type="entry name" value="WH-like_DNA-bd_sf"/>
</dbReference>
<dbReference type="AlphaFoldDB" id="A0A2M9XHP1"/>
<dbReference type="EMBL" id="NPDN01000001">
    <property type="protein sequence ID" value="PJZ27208.1"/>
    <property type="molecule type" value="Genomic_DNA"/>
</dbReference>
<protein>
    <recommendedName>
        <fullName evidence="3">DUF433 domain-containing protein</fullName>
    </recommendedName>
</protein>
<dbReference type="Pfam" id="PF04255">
    <property type="entry name" value="DUF433"/>
    <property type="match status" value="1"/>
</dbReference>
<evidence type="ECO:0000313" key="2">
    <source>
        <dbReference type="Proteomes" id="UP000232196"/>
    </source>
</evidence>